<evidence type="ECO:0000313" key="2">
    <source>
        <dbReference type="Proteomes" id="UP000013304"/>
    </source>
</evidence>
<reference evidence="1 2" key="1">
    <citation type="submission" date="2013-04" db="EMBL/GenBank/DDBJ databases">
        <title>Complete genome sequence of Streptomyces fulvissimus.</title>
        <authorList>
            <person name="Myronovskyi M."/>
            <person name="Tokovenko B."/>
            <person name="Manderscheid N."/>
            <person name="Petzke L."/>
            <person name="Luzhetskyy A."/>
        </authorList>
    </citation>
    <scope>NUCLEOTIDE SEQUENCE [LARGE SCALE GENOMIC DNA]</scope>
    <source>
        <strain evidence="1 2">DSM 40593</strain>
    </source>
</reference>
<keyword evidence="1" id="KW-0808">Transferase</keyword>
<dbReference type="Gene3D" id="3.40.50.300">
    <property type="entry name" value="P-loop containing nucleotide triphosphate hydrolases"/>
    <property type="match status" value="2"/>
</dbReference>
<organism evidence="1 2">
    <name type="scientific">Streptomyces microflavus DSM 40593</name>
    <dbReference type="NCBI Taxonomy" id="1303692"/>
    <lineage>
        <taxon>Bacteria</taxon>
        <taxon>Bacillati</taxon>
        <taxon>Actinomycetota</taxon>
        <taxon>Actinomycetes</taxon>
        <taxon>Kitasatosporales</taxon>
        <taxon>Streptomycetaceae</taxon>
        <taxon>Streptomyces</taxon>
    </lineage>
</organism>
<dbReference type="PATRIC" id="fig|1303692.3.peg.6071"/>
<sequence>MVIRNTNASRPRPRTMPRMDFLDITTPGGLADATDRARRLAETGQRRVLGIAGPPGAGKSTLAERVTEALEGRAVLVPMDGFHLAGAELERLGRADRKGAPDTFDAPGYAALLRRLRDPDPDHPVYAPAFDRALEEPVAGALAVTPDVPLVITEGNYLLLDEGPWAPVRGLLDEVWFLELDPEVRVRRLVERHVRYGKPPAVARAWVERSDEANARLVERGRDLADVVVRLPS</sequence>
<dbReference type="AlphaFoldDB" id="N0CYT6"/>
<evidence type="ECO:0000313" key="1">
    <source>
        <dbReference type="EMBL" id="AGK80920.1"/>
    </source>
</evidence>
<dbReference type="EMBL" id="CP005080">
    <property type="protein sequence ID" value="AGK80920.1"/>
    <property type="molecule type" value="Genomic_DNA"/>
</dbReference>
<dbReference type="GO" id="GO:0004594">
    <property type="term" value="F:pantothenate kinase activity"/>
    <property type="evidence" value="ECO:0007669"/>
    <property type="project" value="UniProtKB-EC"/>
</dbReference>
<dbReference type="EC" id="2.7.1.33" evidence="1"/>
<proteinExistence type="predicted"/>
<keyword evidence="1" id="KW-0418">Kinase</keyword>
<dbReference type="NCBIfam" id="NF006743">
    <property type="entry name" value="PRK09270.1-2"/>
    <property type="match status" value="1"/>
</dbReference>
<protein>
    <submittedName>
        <fullName evidence="1">Phosphoribulokinase uridine kinase</fullName>
        <ecNumber evidence="1">2.7.1.33</ecNumber>
    </submittedName>
</protein>
<dbReference type="eggNOG" id="COG0572">
    <property type="taxonomic scope" value="Bacteria"/>
</dbReference>
<dbReference type="Proteomes" id="UP000013304">
    <property type="component" value="Chromosome"/>
</dbReference>
<dbReference type="PANTHER" id="PTHR10285">
    <property type="entry name" value="URIDINE KINASE"/>
    <property type="match status" value="1"/>
</dbReference>
<accession>N0CYT6</accession>
<dbReference type="InterPro" id="IPR027417">
    <property type="entry name" value="P-loop_NTPase"/>
</dbReference>
<dbReference type="KEGG" id="sfi:SFUL_6037"/>
<dbReference type="Pfam" id="PF03308">
    <property type="entry name" value="MeaB"/>
    <property type="match status" value="1"/>
</dbReference>
<name>N0CYT6_STRMI</name>
<gene>
    <name evidence="1" type="ORF">SFUL_6037</name>
</gene>
<dbReference type="HOGENOM" id="CLU_067202_2_1_11"/>
<dbReference type="SUPFAM" id="SSF52540">
    <property type="entry name" value="P-loop containing nucleoside triphosphate hydrolases"/>
    <property type="match status" value="1"/>
</dbReference>